<dbReference type="RefSeq" id="WP_168112488.1">
    <property type="nucleotide sequence ID" value="NZ_BOON01000006.1"/>
</dbReference>
<organism evidence="2 3">
    <name type="scientific">Planosporangium mesophilum</name>
    <dbReference type="NCBI Taxonomy" id="689768"/>
    <lineage>
        <taxon>Bacteria</taxon>
        <taxon>Bacillati</taxon>
        <taxon>Actinomycetota</taxon>
        <taxon>Actinomycetes</taxon>
        <taxon>Micromonosporales</taxon>
        <taxon>Micromonosporaceae</taxon>
        <taxon>Planosporangium</taxon>
    </lineage>
</organism>
<accession>A0A8J3WYM5</accession>
<evidence type="ECO:0000313" key="2">
    <source>
        <dbReference type="EMBL" id="GII21337.1"/>
    </source>
</evidence>
<comment type="caution">
    <text evidence="2">The sequence shown here is derived from an EMBL/GenBank/DDBJ whole genome shotgun (WGS) entry which is preliminary data.</text>
</comment>
<proteinExistence type="predicted"/>
<evidence type="ECO:0000313" key="3">
    <source>
        <dbReference type="Proteomes" id="UP000599074"/>
    </source>
</evidence>
<protein>
    <submittedName>
        <fullName evidence="2">Uncharacterized protein</fullName>
    </submittedName>
</protein>
<gene>
    <name evidence="2" type="ORF">Pme01_09340</name>
</gene>
<keyword evidence="3" id="KW-1185">Reference proteome</keyword>
<name>A0A8J3WYM5_9ACTN</name>
<sequence>MPYFAPHQRFSGAGWSAVCATPPPPSSGPAAQFRRLDQPGGAASKRVVGRGRNAGCGATTSGEELG</sequence>
<evidence type="ECO:0000256" key="1">
    <source>
        <dbReference type="SAM" id="MobiDB-lite"/>
    </source>
</evidence>
<dbReference type="AlphaFoldDB" id="A0A8J3WYM5"/>
<reference evidence="2" key="1">
    <citation type="submission" date="2021-01" db="EMBL/GenBank/DDBJ databases">
        <title>Whole genome shotgun sequence of Planosporangium mesophilum NBRC 109066.</title>
        <authorList>
            <person name="Komaki H."/>
            <person name="Tamura T."/>
        </authorList>
    </citation>
    <scope>NUCLEOTIDE SEQUENCE</scope>
    <source>
        <strain evidence="2">NBRC 109066</strain>
    </source>
</reference>
<dbReference type="EMBL" id="BOON01000006">
    <property type="protein sequence ID" value="GII21337.1"/>
    <property type="molecule type" value="Genomic_DNA"/>
</dbReference>
<feature type="region of interest" description="Disordered" evidence="1">
    <location>
        <begin position="22"/>
        <end position="66"/>
    </location>
</feature>
<dbReference type="Proteomes" id="UP000599074">
    <property type="component" value="Unassembled WGS sequence"/>
</dbReference>